<evidence type="ECO:0000313" key="1">
    <source>
        <dbReference type="EMBL" id="APB31997.1"/>
    </source>
</evidence>
<dbReference type="PIRSF" id="PIRSF037257">
    <property type="entry name" value="DUF1021"/>
    <property type="match status" value="1"/>
</dbReference>
<reference evidence="1 2" key="1">
    <citation type="submission" date="2016-09" db="EMBL/GenBank/DDBJ databases">
        <title>Vagococcus teuberi sp. nov., isolated from the Malian artisanal sour milk fene.</title>
        <authorList>
            <person name="Wullschleger S."/>
            <person name="Seifert C."/>
            <person name="Baumgartner S."/>
            <person name="Lacroix C."/>
            <person name="Bonfoh B."/>
            <person name="Stevens M.J."/>
            <person name="Meile L."/>
        </authorList>
    </citation>
    <scope>NUCLEOTIDE SEQUENCE [LARGE SCALE GENOMIC DNA]</scope>
    <source>
        <strain evidence="1 2">DSM 21459</strain>
    </source>
</reference>
<dbReference type="RefSeq" id="WP_071457605.1">
    <property type="nucleotide sequence ID" value="NZ_CABJEN010000010.1"/>
</dbReference>
<name>A0A1J0A7T7_9ENTE</name>
<proteinExistence type="predicted"/>
<keyword evidence="2" id="KW-1185">Reference proteome</keyword>
<protein>
    <recommendedName>
        <fullName evidence="3">Veg protein</fullName>
    </recommendedName>
</protein>
<dbReference type="InterPro" id="IPR009366">
    <property type="entry name" value="Protein_Veg"/>
</dbReference>
<dbReference type="Proteomes" id="UP000191200">
    <property type="component" value="Chromosome"/>
</dbReference>
<evidence type="ECO:0008006" key="3">
    <source>
        <dbReference type="Google" id="ProtNLM"/>
    </source>
</evidence>
<sequence>MSINISTIKEELENKVGSRIKLVAQTGRKKQTERHGVLAELYPSVFIVQLDQEENAFERVSYSYTDILTHSVEVLFHDSEEELIG</sequence>
<dbReference type="OrthoDB" id="5469at2"/>
<dbReference type="PANTHER" id="PTHR40026">
    <property type="entry name" value="PROTEIN VEG"/>
    <property type="match status" value="1"/>
</dbReference>
<dbReference type="Pfam" id="PF06257">
    <property type="entry name" value="VEG"/>
    <property type="match status" value="1"/>
</dbReference>
<dbReference type="PANTHER" id="PTHR40026:SF1">
    <property type="entry name" value="PROTEIN VEG"/>
    <property type="match status" value="1"/>
</dbReference>
<accession>A0A1J0A7T7</accession>
<dbReference type="AlphaFoldDB" id="A0A1J0A7T7"/>
<dbReference type="STRING" id="519472.BHY08_09365"/>
<gene>
    <name evidence="1" type="ORF">BHY08_09365</name>
</gene>
<dbReference type="GO" id="GO:0006355">
    <property type="term" value="P:regulation of DNA-templated transcription"/>
    <property type="evidence" value="ECO:0007669"/>
    <property type="project" value="InterPro"/>
</dbReference>
<evidence type="ECO:0000313" key="2">
    <source>
        <dbReference type="Proteomes" id="UP000191200"/>
    </source>
</evidence>
<dbReference type="KEGG" id="vte:BHY08_09365"/>
<organism evidence="1 2">
    <name type="scientific">Vagococcus teuberi</name>
    <dbReference type="NCBI Taxonomy" id="519472"/>
    <lineage>
        <taxon>Bacteria</taxon>
        <taxon>Bacillati</taxon>
        <taxon>Bacillota</taxon>
        <taxon>Bacilli</taxon>
        <taxon>Lactobacillales</taxon>
        <taxon>Enterococcaceae</taxon>
        <taxon>Vagococcus</taxon>
    </lineage>
</organism>
<dbReference type="EMBL" id="CP017267">
    <property type="protein sequence ID" value="APB31997.1"/>
    <property type="molecule type" value="Genomic_DNA"/>
</dbReference>
<dbReference type="Gene3D" id="2.30.30.100">
    <property type="match status" value="1"/>
</dbReference>